<gene>
    <name evidence="3" type="ORF">FPANT_12006</name>
</gene>
<dbReference type="GO" id="GO:0009143">
    <property type="term" value="P:nucleoside triphosphate catabolic process"/>
    <property type="evidence" value="ECO:0007669"/>
    <property type="project" value="InterPro"/>
</dbReference>
<dbReference type="Pfam" id="PF01725">
    <property type="entry name" value="Ham1p_like"/>
    <property type="match status" value="1"/>
</dbReference>
<organism evidence="3 4">
    <name type="scientific">Fusarium pseudoanthophilum</name>
    <dbReference type="NCBI Taxonomy" id="48495"/>
    <lineage>
        <taxon>Eukaryota</taxon>
        <taxon>Fungi</taxon>
        <taxon>Dikarya</taxon>
        <taxon>Ascomycota</taxon>
        <taxon>Pezizomycotina</taxon>
        <taxon>Sordariomycetes</taxon>
        <taxon>Hypocreomycetidae</taxon>
        <taxon>Hypocreales</taxon>
        <taxon>Nectriaceae</taxon>
        <taxon>Fusarium</taxon>
        <taxon>Fusarium fujikuroi species complex</taxon>
    </lineage>
</organism>
<name>A0A8H5KHM5_9HYPO</name>
<comment type="similarity">
    <text evidence="1">Belongs to the HAM1 NTPase family.</text>
</comment>
<dbReference type="SUPFAM" id="SSF52972">
    <property type="entry name" value="ITPase-like"/>
    <property type="match status" value="1"/>
</dbReference>
<keyword evidence="4" id="KW-1185">Reference proteome</keyword>
<sequence length="105" mass="11273">MMTEINLITGNANKLADIKAILAPTGITVRNQSLDLPEIQGSIEEITIAKCRTAAEMVGGPVVVDDTALCFNAMNGMPGPYIILPRGFGTRKASSLTSWVLRQNR</sequence>
<keyword evidence="2" id="KW-0378">Hydrolase</keyword>
<proteinExistence type="inferred from homology"/>
<protein>
    <submittedName>
        <fullName evidence="3">Ham1 family</fullName>
    </submittedName>
</protein>
<accession>A0A8H5KHM5</accession>
<dbReference type="InterPro" id="IPR002637">
    <property type="entry name" value="RdgB/HAM1"/>
</dbReference>
<reference evidence="3 4" key="1">
    <citation type="submission" date="2020-05" db="EMBL/GenBank/DDBJ databases">
        <title>Identification and distribution of gene clusters putatively required for synthesis of sphingolipid metabolism inhibitors in phylogenetically diverse species of the filamentous fungus Fusarium.</title>
        <authorList>
            <person name="Kim H.-S."/>
            <person name="Busman M."/>
            <person name="Brown D.W."/>
            <person name="Divon H."/>
            <person name="Uhlig S."/>
            <person name="Proctor R.H."/>
        </authorList>
    </citation>
    <scope>NUCLEOTIDE SEQUENCE [LARGE SCALE GENOMIC DNA]</scope>
    <source>
        <strain evidence="3 4">NRRL 25211</strain>
    </source>
</reference>
<evidence type="ECO:0000313" key="3">
    <source>
        <dbReference type="EMBL" id="KAF5574017.1"/>
    </source>
</evidence>
<dbReference type="InterPro" id="IPR029001">
    <property type="entry name" value="ITPase-like_fam"/>
</dbReference>
<dbReference type="EMBL" id="JAAOAR010000763">
    <property type="protein sequence ID" value="KAF5574017.1"/>
    <property type="molecule type" value="Genomic_DNA"/>
</dbReference>
<evidence type="ECO:0000256" key="1">
    <source>
        <dbReference type="ARBA" id="ARBA00008023"/>
    </source>
</evidence>
<dbReference type="Proteomes" id="UP000544095">
    <property type="component" value="Unassembled WGS sequence"/>
</dbReference>
<comment type="caution">
    <text evidence="3">The sequence shown here is derived from an EMBL/GenBank/DDBJ whole genome shotgun (WGS) entry which is preliminary data.</text>
</comment>
<evidence type="ECO:0000313" key="4">
    <source>
        <dbReference type="Proteomes" id="UP000544095"/>
    </source>
</evidence>
<evidence type="ECO:0000256" key="2">
    <source>
        <dbReference type="ARBA" id="ARBA00022801"/>
    </source>
</evidence>
<dbReference type="PANTHER" id="PTHR11067">
    <property type="entry name" value="INOSINE TRIPHOSPHATE PYROPHOSPHATASE/HAM1 PROTEIN"/>
    <property type="match status" value="1"/>
</dbReference>
<dbReference type="GO" id="GO:0005737">
    <property type="term" value="C:cytoplasm"/>
    <property type="evidence" value="ECO:0007669"/>
    <property type="project" value="TreeGrafter"/>
</dbReference>
<dbReference type="PANTHER" id="PTHR11067:SF9">
    <property type="entry name" value="INOSINE TRIPHOSPHATE PYROPHOSPHATASE"/>
    <property type="match status" value="1"/>
</dbReference>
<dbReference type="Gene3D" id="3.90.950.10">
    <property type="match status" value="1"/>
</dbReference>
<dbReference type="GO" id="GO:0047429">
    <property type="term" value="F:nucleoside triphosphate diphosphatase activity"/>
    <property type="evidence" value="ECO:0007669"/>
    <property type="project" value="InterPro"/>
</dbReference>
<dbReference type="AlphaFoldDB" id="A0A8H5KHM5"/>